<evidence type="ECO:0000313" key="4">
    <source>
        <dbReference type="EMBL" id="KAK1763260.1"/>
    </source>
</evidence>
<evidence type="ECO:0000259" key="3">
    <source>
        <dbReference type="Pfam" id="PF19305"/>
    </source>
</evidence>
<dbReference type="InterPro" id="IPR042188">
    <property type="entry name" value="MmgE/PrpD_sf_2"/>
</dbReference>
<proteinExistence type="inferred from homology"/>
<sequence length="476" mass="49788">MVQAPPQDDETLRLATFLSQLAYEDLPPEVIEQAKRSILNILGCALGSANASPARKAAAALLPAGVPDGTGGASGATATIWGRAERGSLDDAALLNGIAATTADYDDTHLPTVIHPSCTPIAAILPFAETHHLSGKEVILAVVAAVEAQCAVGLAVSPSSYKKGWHITGLTGSFSGAAGVAKLLRLPPGQFAAALGHASSMASGTRAMFGTDTKTLHAGLHARNGITAAKLASAGFASCVGPIEAWARLVSTSFDVTQIAALARGGPWQILQIAFKPYPCGIVIHPLIDACLEMRASFSRADAAVSTGPTGIDDIAEIEVVANPQLVRLCNVRHPRTGLETIFSLYHGCAVALVHGRAGPAEFSDSVAAHDARVRAVRDCVTVRTDEMMRDDEAILHFKSLPSADGVVRETTVRVEHALGSVENPLSKEFLEEKFSSQAESSLGREKANAIIKACWELDLMDDVADFVKLLGTTVV</sequence>
<dbReference type="SUPFAM" id="SSF103378">
    <property type="entry name" value="2-methylcitrate dehydratase PrpD"/>
    <property type="match status" value="1"/>
</dbReference>
<dbReference type="Pfam" id="PF19305">
    <property type="entry name" value="MmgE_PrpD_C"/>
    <property type="match status" value="1"/>
</dbReference>
<comment type="caution">
    <text evidence="4">The sequence shown here is derived from an EMBL/GenBank/DDBJ whole genome shotgun (WGS) entry which is preliminary data.</text>
</comment>
<dbReference type="InterPro" id="IPR045337">
    <property type="entry name" value="MmgE_PrpD_C"/>
</dbReference>
<dbReference type="GeneID" id="85315193"/>
<dbReference type="Pfam" id="PF03972">
    <property type="entry name" value="MmgE_PrpD_N"/>
    <property type="match status" value="1"/>
</dbReference>
<dbReference type="PANTHER" id="PTHR16943">
    <property type="entry name" value="2-METHYLCITRATE DEHYDRATASE-RELATED"/>
    <property type="match status" value="1"/>
</dbReference>
<dbReference type="InterPro" id="IPR042183">
    <property type="entry name" value="MmgE/PrpD_sf_1"/>
</dbReference>
<evidence type="ECO:0000313" key="5">
    <source>
        <dbReference type="Proteomes" id="UP001244011"/>
    </source>
</evidence>
<dbReference type="InterPro" id="IPR045336">
    <property type="entry name" value="MmgE_PrpD_N"/>
</dbReference>
<dbReference type="EMBL" id="MU839029">
    <property type="protein sequence ID" value="KAK1763260.1"/>
    <property type="molecule type" value="Genomic_DNA"/>
</dbReference>
<keyword evidence="5" id="KW-1185">Reference proteome</keyword>
<dbReference type="Gene3D" id="3.30.1330.120">
    <property type="entry name" value="2-methylcitrate dehydratase PrpD"/>
    <property type="match status" value="1"/>
</dbReference>
<dbReference type="RefSeq" id="XP_060279473.1">
    <property type="nucleotide sequence ID" value="XM_060432006.1"/>
</dbReference>
<dbReference type="GO" id="GO:0016829">
    <property type="term" value="F:lyase activity"/>
    <property type="evidence" value="ECO:0007669"/>
    <property type="project" value="InterPro"/>
</dbReference>
<dbReference type="InterPro" id="IPR005656">
    <property type="entry name" value="MmgE_PrpD"/>
</dbReference>
<evidence type="ECO:0000256" key="1">
    <source>
        <dbReference type="ARBA" id="ARBA00006174"/>
    </source>
</evidence>
<protein>
    <submittedName>
        <fullName evidence="4">2-methylcitrate dehydratase</fullName>
    </submittedName>
</protein>
<dbReference type="AlphaFoldDB" id="A0AAJ0FJM5"/>
<feature type="domain" description="MmgE/PrpD N-terminal" evidence="2">
    <location>
        <begin position="13"/>
        <end position="238"/>
    </location>
</feature>
<feature type="domain" description="MmgE/PrpD C-terminal" evidence="3">
    <location>
        <begin position="278"/>
        <end position="458"/>
    </location>
</feature>
<reference evidence="4" key="1">
    <citation type="submission" date="2023-06" db="EMBL/GenBank/DDBJ databases">
        <title>Genome-scale phylogeny and comparative genomics of the fungal order Sordariales.</title>
        <authorList>
            <consortium name="Lawrence Berkeley National Laboratory"/>
            <person name="Hensen N."/>
            <person name="Bonometti L."/>
            <person name="Westerberg I."/>
            <person name="Brannstrom I.O."/>
            <person name="Guillou S."/>
            <person name="Cros-Aarteil S."/>
            <person name="Calhoun S."/>
            <person name="Haridas S."/>
            <person name="Kuo A."/>
            <person name="Mondo S."/>
            <person name="Pangilinan J."/>
            <person name="Riley R."/>
            <person name="Labutti K."/>
            <person name="Andreopoulos B."/>
            <person name="Lipzen A."/>
            <person name="Chen C."/>
            <person name="Yanf M."/>
            <person name="Daum C."/>
            <person name="Ng V."/>
            <person name="Clum A."/>
            <person name="Steindorff A."/>
            <person name="Ohm R."/>
            <person name="Martin F."/>
            <person name="Silar P."/>
            <person name="Natvig D."/>
            <person name="Lalanne C."/>
            <person name="Gautier V."/>
            <person name="Ament-Velasquez S.L."/>
            <person name="Kruys A."/>
            <person name="Hutchinson M.I."/>
            <person name="Powell A.J."/>
            <person name="Barry K."/>
            <person name="Miller A.N."/>
            <person name="Grigoriev I.V."/>
            <person name="Debuchy R."/>
            <person name="Gladieux P."/>
            <person name="Thoren M.H."/>
            <person name="Johannesson H."/>
        </authorList>
    </citation>
    <scope>NUCLEOTIDE SEQUENCE</scope>
    <source>
        <strain evidence="4">8032-3</strain>
    </source>
</reference>
<dbReference type="Proteomes" id="UP001244011">
    <property type="component" value="Unassembled WGS sequence"/>
</dbReference>
<evidence type="ECO:0000259" key="2">
    <source>
        <dbReference type="Pfam" id="PF03972"/>
    </source>
</evidence>
<dbReference type="Gene3D" id="1.10.4100.10">
    <property type="entry name" value="2-methylcitrate dehydratase PrpD"/>
    <property type="match status" value="1"/>
</dbReference>
<accession>A0AAJ0FJM5</accession>
<dbReference type="InterPro" id="IPR036148">
    <property type="entry name" value="MmgE/PrpD_sf"/>
</dbReference>
<comment type="similarity">
    <text evidence="1">Belongs to the PrpD family.</text>
</comment>
<name>A0AAJ0FJM5_9PEZI</name>
<dbReference type="PANTHER" id="PTHR16943:SF8">
    <property type="entry name" value="2-METHYLCITRATE DEHYDRATASE"/>
    <property type="match status" value="1"/>
</dbReference>
<gene>
    <name evidence="4" type="ORF">QBC33DRAFT_598849</name>
</gene>
<organism evidence="4 5">
    <name type="scientific">Phialemonium atrogriseum</name>
    <dbReference type="NCBI Taxonomy" id="1093897"/>
    <lineage>
        <taxon>Eukaryota</taxon>
        <taxon>Fungi</taxon>
        <taxon>Dikarya</taxon>
        <taxon>Ascomycota</taxon>
        <taxon>Pezizomycotina</taxon>
        <taxon>Sordariomycetes</taxon>
        <taxon>Sordariomycetidae</taxon>
        <taxon>Cephalothecales</taxon>
        <taxon>Cephalothecaceae</taxon>
        <taxon>Phialemonium</taxon>
    </lineage>
</organism>